<feature type="region of interest" description="Disordered" evidence="1">
    <location>
        <begin position="161"/>
        <end position="218"/>
    </location>
</feature>
<gene>
    <name evidence="2" type="primary">A02p026820.1_BraROA</name>
    <name evidence="2" type="ORF">IGI04_006273</name>
</gene>
<comment type="caution">
    <text evidence="2">The sequence shown here is derived from an EMBL/GenBank/DDBJ whole genome shotgun (WGS) entry which is preliminary data.</text>
</comment>
<organism evidence="2 3">
    <name type="scientific">Brassica rapa subsp. trilocularis</name>
    <dbReference type="NCBI Taxonomy" id="1813537"/>
    <lineage>
        <taxon>Eukaryota</taxon>
        <taxon>Viridiplantae</taxon>
        <taxon>Streptophyta</taxon>
        <taxon>Embryophyta</taxon>
        <taxon>Tracheophyta</taxon>
        <taxon>Spermatophyta</taxon>
        <taxon>Magnoliopsida</taxon>
        <taxon>eudicotyledons</taxon>
        <taxon>Gunneridae</taxon>
        <taxon>Pentapetalae</taxon>
        <taxon>rosids</taxon>
        <taxon>malvids</taxon>
        <taxon>Brassicales</taxon>
        <taxon>Brassicaceae</taxon>
        <taxon>Brassiceae</taxon>
        <taxon>Brassica</taxon>
    </lineage>
</organism>
<feature type="non-terminal residue" evidence="2">
    <location>
        <position position="1"/>
    </location>
</feature>
<feature type="region of interest" description="Disordered" evidence="1">
    <location>
        <begin position="1"/>
        <end position="23"/>
    </location>
</feature>
<evidence type="ECO:0000313" key="3">
    <source>
        <dbReference type="Proteomes" id="UP000823674"/>
    </source>
</evidence>
<proteinExistence type="predicted"/>
<dbReference type="Proteomes" id="UP000823674">
    <property type="component" value="Chromosome A02"/>
</dbReference>
<dbReference type="EMBL" id="JADBGQ010000002">
    <property type="protein sequence ID" value="KAG5409954.1"/>
    <property type="molecule type" value="Genomic_DNA"/>
</dbReference>
<sequence>ASKDLSQQHLSVTKNKNEPVPFDRTGLRYKPHPLPHSIINPSLEANPMRRFVQRFPSLLAPNLIHHPPTILRHPKINPRVVVPSLDRVTSRFVFFSSESNSARGLGSDEVVSKEELKKRIQSFLDDGDEDALPDLFEAMMTRKLSGKHDESDDEVMEEVRKYPINDSHKVDDNVESDGDSSDSDIESDDLSDGDSDEESDDLSDGDSSDSDEEFDGLKDVDLSGRGIKIDGLKDVDLSGLDVKIDGLKDVNLSGLGIKIGGLKPDHSSYFDSENLHYILVIEDF</sequence>
<feature type="compositionally biased region" description="Basic and acidic residues" evidence="1">
    <location>
        <begin position="161"/>
        <end position="172"/>
    </location>
</feature>
<feature type="compositionally biased region" description="Polar residues" evidence="1">
    <location>
        <begin position="1"/>
        <end position="14"/>
    </location>
</feature>
<reference evidence="2 3" key="1">
    <citation type="submission" date="2021-03" db="EMBL/GenBank/DDBJ databases">
        <authorList>
            <person name="King G.J."/>
            <person name="Bancroft I."/>
            <person name="Baten A."/>
            <person name="Bloomfield J."/>
            <person name="Borpatragohain P."/>
            <person name="He Z."/>
            <person name="Irish N."/>
            <person name="Irwin J."/>
            <person name="Liu K."/>
            <person name="Mauleon R.P."/>
            <person name="Moore J."/>
            <person name="Morris R."/>
            <person name="Ostergaard L."/>
            <person name="Wang B."/>
            <person name="Wells R."/>
        </authorList>
    </citation>
    <scope>NUCLEOTIDE SEQUENCE [LARGE SCALE GENOMIC DNA]</scope>
    <source>
        <strain evidence="2">R-o-18</strain>
        <tissue evidence="2">Leaf</tissue>
    </source>
</reference>
<evidence type="ECO:0000256" key="1">
    <source>
        <dbReference type="SAM" id="MobiDB-lite"/>
    </source>
</evidence>
<keyword evidence="3" id="KW-1185">Reference proteome</keyword>
<protein>
    <submittedName>
        <fullName evidence="2">Uncharacterized protein</fullName>
    </submittedName>
</protein>
<accession>A0ABQ7NGG4</accession>
<name>A0ABQ7NGG4_BRACM</name>
<evidence type="ECO:0000313" key="2">
    <source>
        <dbReference type="EMBL" id="KAG5409954.1"/>
    </source>
</evidence>
<feature type="compositionally biased region" description="Acidic residues" evidence="1">
    <location>
        <begin position="173"/>
        <end position="214"/>
    </location>
</feature>